<gene>
    <name evidence="1" type="ORF">GDR74_10260</name>
</gene>
<dbReference type="RefSeq" id="WP_152586223.1">
    <property type="nucleotide sequence ID" value="NZ_CP045423.1"/>
</dbReference>
<sequence>MTEGKKRIFTRAPGSHVIVRKSDKGTVFSAVKAPGVGRFVVLDRDVFEKAARSAGAEVKRLKAASIMTGKPDIGKPTLGTSIFGKKK</sequence>
<dbReference type="AlphaFoldDB" id="A0A5P9JYT8"/>
<evidence type="ECO:0000313" key="2">
    <source>
        <dbReference type="Proteomes" id="UP000325614"/>
    </source>
</evidence>
<keyword evidence="2" id="KW-1185">Reference proteome</keyword>
<proteinExistence type="predicted"/>
<dbReference type="Proteomes" id="UP000325614">
    <property type="component" value="Chromosome"/>
</dbReference>
<dbReference type="KEGG" id="mico:GDR74_10260"/>
<reference evidence="1 2" key="1">
    <citation type="submission" date="2019-10" db="EMBL/GenBank/DDBJ databases">
        <title>Isolation, Identification of Microvirga thermotolerans HR1, a novel thermophilic bacterium and Comparative Genomics of the genus Microvirga.</title>
        <authorList>
            <person name="Li J."/>
            <person name="Zhang W."/>
            <person name="Lin M."/>
            <person name="Wang J."/>
        </authorList>
    </citation>
    <scope>NUCLEOTIDE SEQUENCE [LARGE SCALE GENOMIC DNA]</scope>
    <source>
        <strain evidence="1 2">HR1</strain>
    </source>
</reference>
<evidence type="ECO:0000313" key="1">
    <source>
        <dbReference type="EMBL" id="QFU16580.1"/>
    </source>
</evidence>
<protein>
    <submittedName>
        <fullName evidence="1">Uncharacterized protein</fullName>
    </submittedName>
</protein>
<name>A0A5P9JYT8_9HYPH</name>
<dbReference type="EMBL" id="CP045423">
    <property type="protein sequence ID" value="QFU16580.1"/>
    <property type="molecule type" value="Genomic_DNA"/>
</dbReference>
<organism evidence="1 2">
    <name type="scientific">Microvirga thermotolerans</name>
    <dbReference type="NCBI Taxonomy" id="2651334"/>
    <lineage>
        <taxon>Bacteria</taxon>
        <taxon>Pseudomonadati</taxon>
        <taxon>Pseudomonadota</taxon>
        <taxon>Alphaproteobacteria</taxon>
        <taxon>Hyphomicrobiales</taxon>
        <taxon>Methylobacteriaceae</taxon>
        <taxon>Microvirga</taxon>
    </lineage>
</organism>
<accession>A0A5P9JYT8</accession>